<accession>A0A1J5PAF0</accession>
<comment type="caution">
    <text evidence="1">The sequence shown here is derived from an EMBL/GenBank/DDBJ whole genome shotgun (WGS) entry which is preliminary data.</text>
</comment>
<organism evidence="1">
    <name type="scientific">mine drainage metagenome</name>
    <dbReference type="NCBI Taxonomy" id="410659"/>
    <lineage>
        <taxon>unclassified sequences</taxon>
        <taxon>metagenomes</taxon>
        <taxon>ecological metagenomes</taxon>
    </lineage>
</organism>
<evidence type="ECO:0000313" key="1">
    <source>
        <dbReference type="EMBL" id="OIQ67696.1"/>
    </source>
</evidence>
<dbReference type="EMBL" id="MLJW01005761">
    <property type="protein sequence ID" value="OIQ67696.1"/>
    <property type="molecule type" value="Genomic_DNA"/>
</dbReference>
<proteinExistence type="predicted"/>
<protein>
    <submittedName>
        <fullName evidence="1">Uncharacterized protein</fullName>
    </submittedName>
</protein>
<reference evidence="1" key="1">
    <citation type="submission" date="2016-10" db="EMBL/GenBank/DDBJ databases">
        <title>Sequence of Gallionella enrichment culture.</title>
        <authorList>
            <person name="Poehlein A."/>
            <person name="Muehling M."/>
            <person name="Daniel R."/>
        </authorList>
    </citation>
    <scope>NUCLEOTIDE SEQUENCE</scope>
</reference>
<sequence>MAHLRIVQSAGGFLAVTGDERHGSAFVEQGHCSYHLLRAHIHFSGQALFNRR</sequence>
<dbReference type="AlphaFoldDB" id="A0A1J5PAF0"/>
<gene>
    <name evidence="1" type="ORF">GALL_507220</name>
</gene>
<name>A0A1J5PAF0_9ZZZZ</name>